<dbReference type="Proteomes" id="UP000612855">
    <property type="component" value="Unassembled WGS sequence"/>
</dbReference>
<organism evidence="1 2">
    <name type="scientific">Primorskyibacter flagellatus</name>
    <dbReference type="NCBI Taxonomy" id="1387277"/>
    <lineage>
        <taxon>Bacteria</taxon>
        <taxon>Pseudomonadati</taxon>
        <taxon>Pseudomonadota</taxon>
        <taxon>Alphaproteobacteria</taxon>
        <taxon>Rhodobacterales</taxon>
        <taxon>Roseobacteraceae</taxon>
        <taxon>Primorskyibacter</taxon>
    </lineage>
</organism>
<evidence type="ECO:0008006" key="3">
    <source>
        <dbReference type="Google" id="ProtNLM"/>
    </source>
</evidence>
<reference evidence="2" key="1">
    <citation type="journal article" date="2019" name="Int. J. Syst. Evol. Microbiol.">
        <title>The Global Catalogue of Microorganisms (GCM) 10K type strain sequencing project: providing services to taxonomists for standard genome sequencing and annotation.</title>
        <authorList>
            <consortium name="The Broad Institute Genomics Platform"/>
            <consortium name="The Broad Institute Genome Sequencing Center for Infectious Disease"/>
            <person name="Wu L."/>
            <person name="Ma J."/>
        </authorList>
    </citation>
    <scope>NUCLEOTIDE SEQUENCE [LARGE SCALE GENOMIC DNA]</scope>
    <source>
        <strain evidence="2">CGMCC 1.12664</strain>
    </source>
</reference>
<protein>
    <recommendedName>
        <fullName evidence="3">SCP2 domain-containing protein</fullName>
    </recommendedName>
</protein>
<evidence type="ECO:0000313" key="1">
    <source>
        <dbReference type="EMBL" id="GGE27354.1"/>
    </source>
</evidence>
<dbReference type="RefSeq" id="WP_188476993.1">
    <property type="nucleotide sequence ID" value="NZ_BMFJ01000001.1"/>
</dbReference>
<proteinExistence type="predicted"/>
<name>A0A917A4S3_9RHOB</name>
<dbReference type="AlphaFoldDB" id="A0A917A4S3"/>
<keyword evidence="2" id="KW-1185">Reference proteome</keyword>
<dbReference type="EMBL" id="BMFJ01000001">
    <property type="protein sequence ID" value="GGE27354.1"/>
    <property type="molecule type" value="Genomic_DNA"/>
</dbReference>
<evidence type="ECO:0000313" key="2">
    <source>
        <dbReference type="Proteomes" id="UP000612855"/>
    </source>
</evidence>
<sequence>MFQPLTRTAAAGTPLAVLAPGVDWDLMLRSGETDHAVTIRNGAVTAVRTGPFLLPSWQTRLTAPETEWQAFLAPVPRPGHHDIIALLRRRAITFDGDLHPLMANMYYVKKLLESLRPEQVAA</sequence>
<accession>A0A917A4S3</accession>
<comment type="caution">
    <text evidence="1">The sequence shown here is derived from an EMBL/GenBank/DDBJ whole genome shotgun (WGS) entry which is preliminary data.</text>
</comment>
<gene>
    <name evidence="1" type="ORF">GCM10011360_14560</name>
</gene>